<evidence type="ECO:0000256" key="2">
    <source>
        <dbReference type="ARBA" id="ARBA00023157"/>
    </source>
</evidence>
<name>A0A9W7ILM1_HIBTR</name>
<reference evidence="6" key="1">
    <citation type="submission" date="2023-05" db="EMBL/GenBank/DDBJ databases">
        <title>Genome and transcriptome analyses reveal genes involved in the formation of fine ridges on petal epidermal cells in Hibiscus trionum.</title>
        <authorList>
            <person name="Koshimizu S."/>
            <person name="Masuda S."/>
            <person name="Ishii T."/>
            <person name="Shirasu K."/>
            <person name="Hoshino A."/>
            <person name="Arita M."/>
        </authorList>
    </citation>
    <scope>NUCLEOTIDE SEQUENCE</scope>
    <source>
        <strain evidence="6">Hamamatsu line</strain>
    </source>
</reference>
<protein>
    <recommendedName>
        <fullName evidence="5">Pectinesterase inhibitor domain-containing protein</fullName>
    </recommendedName>
</protein>
<dbReference type="Proteomes" id="UP001165190">
    <property type="component" value="Unassembled WGS sequence"/>
</dbReference>
<evidence type="ECO:0000256" key="1">
    <source>
        <dbReference type="ARBA" id="ARBA00022729"/>
    </source>
</evidence>
<organism evidence="6 7">
    <name type="scientific">Hibiscus trionum</name>
    <name type="common">Flower of an hour</name>
    <dbReference type="NCBI Taxonomy" id="183268"/>
    <lineage>
        <taxon>Eukaryota</taxon>
        <taxon>Viridiplantae</taxon>
        <taxon>Streptophyta</taxon>
        <taxon>Embryophyta</taxon>
        <taxon>Tracheophyta</taxon>
        <taxon>Spermatophyta</taxon>
        <taxon>Magnoliopsida</taxon>
        <taxon>eudicotyledons</taxon>
        <taxon>Gunneridae</taxon>
        <taxon>Pentapetalae</taxon>
        <taxon>rosids</taxon>
        <taxon>malvids</taxon>
        <taxon>Malvales</taxon>
        <taxon>Malvaceae</taxon>
        <taxon>Malvoideae</taxon>
        <taxon>Hibiscus</taxon>
    </lineage>
</organism>
<feature type="domain" description="Pectinesterase inhibitor" evidence="5">
    <location>
        <begin position="28"/>
        <end position="177"/>
    </location>
</feature>
<dbReference type="AlphaFoldDB" id="A0A9W7ILM1"/>
<comment type="caution">
    <text evidence="6">The sequence shown here is derived from an EMBL/GenBank/DDBJ whole genome shotgun (WGS) entry which is preliminary data.</text>
</comment>
<sequence>MKPMANNVALALSFFICLSFFPSLNAVSDNKLVNETCQKVREKDLCISSLSAEHASRDAKDVVALGLIAINVAANNGSNTTSFIRQTLLESAELMAPTTEQNFEDCSDNFEDAMQELDDALAFITTRDFKSMKTEIGTAMEDASECASVLNQSEGKDMELYKKTKIFRQLVSIVYDIANMLAPK</sequence>
<dbReference type="PANTHER" id="PTHR36710:SF18">
    <property type="entry name" value="PECTINESTERASE INHIBITOR 5-RELATED"/>
    <property type="match status" value="1"/>
</dbReference>
<feature type="chain" id="PRO_5040925925" description="Pectinesterase inhibitor domain-containing protein" evidence="4">
    <location>
        <begin position="27"/>
        <end position="184"/>
    </location>
</feature>
<dbReference type="OrthoDB" id="841681at2759"/>
<gene>
    <name evidence="6" type="ORF">HRI_003554200</name>
</gene>
<dbReference type="InterPro" id="IPR035513">
    <property type="entry name" value="Invertase/methylesterase_inhib"/>
</dbReference>
<keyword evidence="7" id="KW-1185">Reference proteome</keyword>
<dbReference type="NCBIfam" id="TIGR01614">
    <property type="entry name" value="PME_inhib"/>
    <property type="match status" value="1"/>
</dbReference>
<proteinExistence type="inferred from homology"/>
<evidence type="ECO:0000256" key="3">
    <source>
        <dbReference type="ARBA" id="ARBA00038471"/>
    </source>
</evidence>
<comment type="similarity">
    <text evidence="3">Belongs to the PMEI family.</text>
</comment>
<dbReference type="Gene3D" id="1.20.140.40">
    <property type="entry name" value="Invertase/pectin methylesterase inhibitor family protein"/>
    <property type="match status" value="1"/>
</dbReference>
<dbReference type="SMART" id="SM00856">
    <property type="entry name" value="PMEI"/>
    <property type="match status" value="1"/>
</dbReference>
<dbReference type="EMBL" id="BSYR01000033">
    <property type="protein sequence ID" value="GMI98849.1"/>
    <property type="molecule type" value="Genomic_DNA"/>
</dbReference>
<keyword evidence="1 4" id="KW-0732">Signal</keyword>
<dbReference type="InterPro" id="IPR006501">
    <property type="entry name" value="Pectinesterase_inhib_dom"/>
</dbReference>
<feature type="signal peptide" evidence="4">
    <location>
        <begin position="1"/>
        <end position="26"/>
    </location>
</feature>
<evidence type="ECO:0000313" key="7">
    <source>
        <dbReference type="Proteomes" id="UP001165190"/>
    </source>
</evidence>
<accession>A0A9W7ILM1</accession>
<dbReference type="Pfam" id="PF04043">
    <property type="entry name" value="PMEI"/>
    <property type="match status" value="1"/>
</dbReference>
<evidence type="ECO:0000256" key="4">
    <source>
        <dbReference type="SAM" id="SignalP"/>
    </source>
</evidence>
<dbReference type="GO" id="GO:0004857">
    <property type="term" value="F:enzyme inhibitor activity"/>
    <property type="evidence" value="ECO:0007669"/>
    <property type="project" value="InterPro"/>
</dbReference>
<evidence type="ECO:0000259" key="5">
    <source>
        <dbReference type="SMART" id="SM00856"/>
    </source>
</evidence>
<dbReference type="InterPro" id="IPR052421">
    <property type="entry name" value="PCW_Enzyme_Inhibitor"/>
</dbReference>
<dbReference type="PANTHER" id="PTHR36710">
    <property type="entry name" value="PECTINESTERASE INHIBITOR-LIKE"/>
    <property type="match status" value="1"/>
</dbReference>
<evidence type="ECO:0000313" key="6">
    <source>
        <dbReference type="EMBL" id="GMI98849.1"/>
    </source>
</evidence>
<keyword evidence="2" id="KW-1015">Disulfide bond</keyword>
<dbReference type="SUPFAM" id="SSF101148">
    <property type="entry name" value="Plant invertase/pectin methylesterase inhibitor"/>
    <property type="match status" value="1"/>
</dbReference>